<dbReference type="AlphaFoldDB" id="A0A1I1HUT3"/>
<dbReference type="PANTHER" id="PTHR31284:SF10">
    <property type="entry name" value="ACID PHOSPHATASE-LIKE PROTEIN"/>
    <property type="match status" value="1"/>
</dbReference>
<evidence type="ECO:0000313" key="3">
    <source>
        <dbReference type="Proteomes" id="UP000199046"/>
    </source>
</evidence>
<keyword evidence="3" id="KW-1185">Reference proteome</keyword>
<dbReference type="InterPro" id="IPR005519">
    <property type="entry name" value="Acid_phosphat_B-like"/>
</dbReference>
<proteinExistence type="predicted"/>
<dbReference type="SUPFAM" id="SSF56784">
    <property type="entry name" value="HAD-like"/>
    <property type="match status" value="1"/>
</dbReference>
<evidence type="ECO:0000313" key="2">
    <source>
        <dbReference type="EMBL" id="SFC27694.1"/>
    </source>
</evidence>
<dbReference type="Proteomes" id="UP000199046">
    <property type="component" value="Unassembled WGS sequence"/>
</dbReference>
<dbReference type="InterPro" id="IPR006423">
    <property type="entry name" value="Lipo_e_P4"/>
</dbReference>
<evidence type="ECO:0000256" key="1">
    <source>
        <dbReference type="ARBA" id="ARBA00022729"/>
    </source>
</evidence>
<dbReference type="SFLD" id="SFLDS00003">
    <property type="entry name" value="Haloacid_Dehalogenase"/>
    <property type="match status" value="1"/>
</dbReference>
<dbReference type="STRING" id="402385.SAMN05421848_0849"/>
<dbReference type="CDD" id="cd07534">
    <property type="entry name" value="HAD_CAP"/>
    <property type="match status" value="1"/>
</dbReference>
<dbReference type="InterPro" id="IPR023214">
    <property type="entry name" value="HAD_sf"/>
</dbReference>
<dbReference type="RefSeq" id="WP_090131129.1">
    <property type="nucleotide sequence ID" value="NZ_FOLY01000002.1"/>
</dbReference>
<organism evidence="2 3">
    <name type="scientific">Kushneria avicenniae</name>
    <dbReference type="NCBI Taxonomy" id="402385"/>
    <lineage>
        <taxon>Bacteria</taxon>
        <taxon>Pseudomonadati</taxon>
        <taxon>Pseudomonadota</taxon>
        <taxon>Gammaproteobacteria</taxon>
        <taxon>Oceanospirillales</taxon>
        <taxon>Halomonadaceae</taxon>
        <taxon>Kushneria</taxon>
    </lineage>
</organism>
<dbReference type="PANTHER" id="PTHR31284">
    <property type="entry name" value="ACID PHOSPHATASE-LIKE PROTEIN"/>
    <property type="match status" value="1"/>
</dbReference>
<keyword evidence="2" id="KW-0449">Lipoprotein</keyword>
<accession>A0A1I1HUT3</accession>
<dbReference type="OrthoDB" id="395856at2"/>
<name>A0A1I1HUT3_9GAMM</name>
<dbReference type="SFLD" id="SFLDG01125">
    <property type="entry name" value="C1.1:_Acid_Phosphatase_Like"/>
    <property type="match status" value="1"/>
</dbReference>
<reference evidence="3" key="1">
    <citation type="submission" date="2016-10" db="EMBL/GenBank/DDBJ databases">
        <authorList>
            <person name="Varghese N."/>
            <person name="Submissions S."/>
        </authorList>
    </citation>
    <scope>NUCLEOTIDE SEQUENCE [LARGE SCALE GENOMIC DNA]</scope>
    <source>
        <strain evidence="3">DSM 23439</strain>
    </source>
</reference>
<gene>
    <name evidence="2" type="ORF">SAMN05421848_0849</name>
</gene>
<dbReference type="Pfam" id="PF03767">
    <property type="entry name" value="Acid_phosphat_B"/>
    <property type="match status" value="1"/>
</dbReference>
<protein>
    <submittedName>
        <fullName evidence="2">5'-nucleotidase, lipoprotein e(P4) family</fullName>
    </submittedName>
</protein>
<dbReference type="PROSITE" id="PS51257">
    <property type="entry name" value="PROKAR_LIPOPROTEIN"/>
    <property type="match status" value="1"/>
</dbReference>
<dbReference type="Gene3D" id="3.40.50.1000">
    <property type="entry name" value="HAD superfamily/HAD-like"/>
    <property type="match status" value="1"/>
</dbReference>
<dbReference type="InterPro" id="IPR036412">
    <property type="entry name" value="HAD-like_sf"/>
</dbReference>
<dbReference type="NCBIfam" id="TIGR01533">
    <property type="entry name" value="lipo_e_P4"/>
    <property type="match status" value="1"/>
</dbReference>
<sequence>MSANTRHTFFSDYPRRLVPALSALAVGIALSGCASQDQPQSPSLNNTAINEQLVMATVWMQSAAEYRALSYQAFNVARLRLDQALESHSPGDRPLAVIVDCDEAVIDNTPFEAWLIGRDEQYSSANWNAWVEDAQARALPGAQAFLEYARSRGVEVFYVTNRDESGLAATMKNLQQLDFPWVDEQHMMLRTDTSDKQSRRDTVMATHEIALLVGDNLSDFDSRYDADDVATRNAQVIQDRAHFGERYIVLPNPTYGGWEKALYDGDYSLSPQEKDQRRRAALRIWSGPLEQTP</sequence>
<dbReference type="PIRSF" id="PIRSF019271">
    <property type="entry name" value="Acid_Ptase_C"/>
    <property type="match status" value="1"/>
</dbReference>
<keyword evidence="1" id="KW-0732">Signal</keyword>
<dbReference type="GO" id="GO:0009279">
    <property type="term" value="C:cell outer membrane"/>
    <property type="evidence" value="ECO:0007669"/>
    <property type="project" value="InterPro"/>
</dbReference>
<dbReference type="EMBL" id="FOLY01000002">
    <property type="protein sequence ID" value="SFC27694.1"/>
    <property type="molecule type" value="Genomic_DNA"/>
</dbReference>